<dbReference type="Pfam" id="PF00528">
    <property type="entry name" value="BPD_transp_1"/>
    <property type="match status" value="1"/>
</dbReference>
<dbReference type="GO" id="GO:0015184">
    <property type="term" value="F:L-cystine transmembrane transporter activity"/>
    <property type="evidence" value="ECO:0007669"/>
    <property type="project" value="TreeGrafter"/>
</dbReference>
<dbReference type="Gene3D" id="1.10.3720.10">
    <property type="entry name" value="MetI-like"/>
    <property type="match status" value="1"/>
</dbReference>
<dbReference type="RefSeq" id="WP_010621312.1">
    <property type="nucleotide sequence ID" value="NZ_AZGF01000015.1"/>
</dbReference>
<keyword evidence="5" id="KW-0029">Amino-acid transport</keyword>
<feature type="transmembrane region" description="Helical" evidence="8">
    <location>
        <begin position="194"/>
        <end position="214"/>
    </location>
</feature>
<evidence type="ECO:0000256" key="6">
    <source>
        <dbReference type="ARBA" id="ARBA00022989"/>
    </source>
</evidence>
<evidence type="ECO:0000256" key="8">
    <source>
        <dbReference type="RuleBase" id="RU363032"/>
    </source>
</evidence>
<protein>
    <submittedName>
        <fullName evidence="10">Amino acid ABC transporter permease</fullName>
    </submittedName>
</protein>
<evidence type="ECO:0000313" key="10">
    <source>
        <dbReference type="EMBL" id="KRM11738.1"/>
    </source>
</evidence>
<dbReference type="InterPro" id="IPR035906">
    <property type="entry name" value="MetI-like_sf"/>
</dbReference>
<keyword evidence="6 8" id="KW-1133">Transmembrane helix</keyword>
<feature type="transmembrane region" description="Helical" evidence="8">
    <location>
        <begin position="12"/>
        <end position="41"/>
    </location>
</feature>
<dbReference type="EMBL" id="AZGF01000015">
    <property type="protein sequence ID" value="KRM11738.1"/>
    <property type="molecule type" value="Genomic_DNA"/>
</dbReference>
<dbReference type="PANTHER" id="PTHR30614:SF0">
    <property type="entry name" value="L-CYSTINE TRANSPORT SYSTEM PERMEASE PROTEIN TCYL"/>
    <property type="match status" value="1"/>
</dbReference>
<dbReference type="InterPro" id="IPR010065">
    <property type="entry name" value="AA_ABC_transptr_permease_3TM"/>
</dbReference>
<proteinExistence type="inferred from homology"/>
<dbReference type="eggNOG" id="COG0765">
    <property type="taxonomic scope" value="Bacteria"/>
</dbReference>
<organism evidence="10 11">
    <name type="scientific">Paucilactobacillus suebicus DSM 5007 = KCTC 3549</name>
    <dbReference type="NCBI Taxonomy" id="1423807"/>
    <lineage>
        <taxon>Bacteria</taxon>
        <taxon>Bacillati</taxon>
        <taxon>Bacillota</taxon>
        <taxon>Bacilli</taxon>
        <taxon>Lactobacillales</taxon>
        <taxon>Lactobacillaceae</taxon>
        <taxon>Paucilactobacillus</taxon>
    </lineage>
</organism>
<gene>
    <name evidence="10" type="ORF">FD16_GL000527</name>
</gene>
<evidence type="ECO:0000256" key="2">
    <source>
        <dbReference type="ARBA" id="ARBA00022448"/>
    </source>
</evidence>
<dbReference type="NCBIfam" id="TIGR01726">
    <property type="entry name" value="HEQRo_perm_3TM"/>
    <property type="match status" value="1"/>
</dbReference>
<dbReference type="PATRIC" id="fig|1423807.3.peg.535"/>
<comment type="caution">
    <text evidence="10">The sequence shown here is derived from an EMBL/GenBank/DDBJ whole genome shotgun (WGS) entry which is preliminary data.</text>
</comment>
<keyword evidence="4 8" id="KW-0812">Transmembrane</keyword>
<evidence type="ECO:0000256" key="1">
    <source>
        <dbReference type="ARBA" id="ARBA00004651"/>
    </source>
</evidence>
<dbReference type="STRING" id="1423807.FD16_GL000527"/>
<dbReference type="SUPFAM" id="SSF161098">
    <property type="entry name" value="MetI-like"/>
    <property type="match status" value="1"/>
</dbReference>
<keyword evidence="3" id="KW-1003">Cell membrane</keyword>
<dbReference type="OrthoDB" id="9805999at2"/>
<comment type="similarity">
    <text evidence="8">Belongs to the binding-protein-dependent transport system permease family.</text>
</comment>
<dbReference type="InterPro" id="IPR000515">
    <property type="entry name" value="MetI-like"/>
</dbReference>
<evidence type="ECO:0000256" key="5">
    <source>
        <dbReference type="ARBA" id="ARBA00022970"/>
    </source>
</evidence>
<dbReference type="PANTHER" id="PTHR30614">
    <property type="entry name" value="MEMBRANE COMPONENT OF AMINO ACID ABC TRANSPORTER"/>
    <property type="match status" value="1"/>
</dbReference>
<keyword evidence="7 8" id="KW-0472">Membrane</keyword>
<feature type="domain" description="ABC transmembrane type-1" evidence="9">
    <location>
        <begin position="17"/>
        <end position="215"/>
    </location>
</feature>
<evidence type="ECO:0000259" key="9">
    <source>
        <dbReference type="PROSITE" id="PS50928"/>
    </source>
</evidence>
<sequence length="231" mass="25945">MWHIIVTSTPQIFWAGIKFTIPLAVISFVIGFIIAVGTALVRISTPKGNSVTRSLWRLLKWFLSFYVWLFRSTPLLVQLFIIFFGLPNAGIQFSAFTAGIITFSLNTGAYCSETIRGAISSIPESQWEAAYSIGMTYRQVLFRIIFPQALRVALPPLSNSFIGLVKDTSLASSITILEMFMVSQQITAKNYEPLLMYTIVAVIYALFCSVLTILQHYLEKRTSRYVKVAGE</sequence>
<keyword evidence="2 8" id="KW-0813">Transport</keyword>
<evidence type="ECO:0000313" key="11">
    <source>
        <dbReference type="Proteomes" id="UP000051820"/>
    </source>
</evidence>
<reference evidence="10 11" key="1">
    <citation type="journal article" date="2015" name="Genome Announc.">
        <title>Expanding the biotechnology potential of lactobacilli through comparative genomics of 213 strains and associated genera.</title>
        <authorList>
            <person name="Sun Z."/>
            <person name="Harris H.M."/>
            <person name="McCann A."/>
            <person name="Guo C."/>
            <person name="Argimon S."/>
            <person name="Zhang W."/>
            <person name="Yang X."/>
            <person name="Jeffery I.B."/>
            <person name="Cooney J.C."/>
            <person name="Kagawa T.F."/>
            <person name="Liu W."/>
            <person name="Song Y."/>
            <person name="Salvetti E."/>
            <person name="Wrobel A."/>
            <person name="Rasinkangas P."/>
            <person name="Parkhill J."/>
            <person name="Rea M.C."/>
            <person name="O'Sullivan O."/>
            <person name="Ritari J."/>
            <person name="Douillard F.P."/>
            <person name="Paul Ross R."/>
            <person name="Yang R."/>
            <person name="Briner A.E."/>
            <person name="Felis G.E."/>
            <person name="de Vos W.M."/>
            <person name="Barrangou R."/>
            <person name="Klaenhammer T.R."/>
            <person name="Caufield P.W."/>
            <person name="Cui Y."/>
            <person name="Zhang H."/>
            <person name="O'Toole P.W."/>
        </authorList>
    </citation>
    <scope>NUCLEOTIDE SEQUENCE [LARGE SCALE GENOMIC DNA]</scope>
    <source>
        <strain evidence="10 11">DSM 5007</strain>
    </source>
</reference>
<evidence type="ECO:0000256" key="7">
    <source>
        <dbReference type="ARBA" id="ARBA00023136"/>
    </source>
</evidence>
<dbReference type="AlphaFoldDB" id="A0A0R1W1Z3"/>
<feature type="transmembrane region" description="Helical" evidence="8">
    <location>
        <begin position="61"/>
        <end position="85"/>
    </location>
</feature>
<accession>A0A0R1W1Z3</accession>
<dbReference type="PROSITE" id="PS50928">
    <property type="entry name" value="ABC_TM1"/>
    <property type="match status" value="1"/>
</dbReference>
<feature type="transmembrane region" description="Helical" evidence="8">
    <location>
        <begin position="91"/>
        <end position="111"/>
    </location>
</feature>
<name>A0A0R1W1Z3_9LACO</name>
<dbReference type="Proteomes" id="UP000051820">
    <property type="component" value="Unassembled WGS sequence"/>
</dbReference>
<dbReference type="GO" id="GO:0043190">
    <property type="term" value="C:ATP-binding cassette (ABC) transporter complex"/>
    <property type="evidence" value="ECO:0007669"/>
    <property type="project" value="InterPro"/>
</dbReference>
<dbReference type="CDD" id="cd06261">
    <property type="entry name" value="TM_PBP2"/>
    <property type="match status" value="1"/>
</dbReference>
<evidence type="ECO:0000256" key="4">
    <source>
        <dbReference type="ARBA" id="ARBA00022692"/>
    </source>
</evidence>
<dbReference type="InterPro" id="IPR043429">
    <property type="entry name" value="ArtM/GltK/GlnP/TcyL/YhdX-like"/>
</dbReference>
<keyword evidence="11" id="KW-1185">Reference proteome</keyword>
<comment type="subcellular location">
    <subcellularLocation>
        <location evidence="1 8">Cell membrane</location>
        <topology evidence="1 8">Multi-pass membrane protein</topology>
    </subcellularLocation>
</comment>
<evidence type="ECO:0000256" key="3">
    <source>
        <dbReference type="ARBA" id="ARBA00022475"/>
    </source>
</evidence>